<dbReference type="Proteomes" id="UP000189339">
    <property type="component" value="Unassembled WGS sequence"/>
</dbReference>
<name>A0A1V2DPJ1_9GAMM</name>
<feature type="region of interest" description="Disordered" evidence="1">
    <location>
        <begin position="35"/>
        <end position="69"/>
    </location>
</feature>
<proteinExistence type="predicted"/>
<evidence type="ECO:0000313" key="3">
    <source>
        <dbReference type="Proteomes" id="UP000189339"/>
    </source>
</evidence>
<dbReference type="RefSeq" id="WP_076725482.1">
    <property type="nucleotide sequence ID" value="NZ_MSCW01000009.1"/>
</dbReference>
<reference evidence="2 3" key="1">
    <citation type="submission" date="2016-12" db="EMBL/GenBank/DDBJ databases">
        <title>Marinobacter lutaoensis whole genome sequencing.</title>
        <authorList>
            <person name="Verma A."/>
            <person name="Krishnamurthi S."/>
        </authorList>
    </citation>
    <scope>NUCLEOTIDE SEQUENCE [LARGE SCALE GENOMIC DNA]</scope>
    <source>
        <strain evidence="2 3">T5054</strain>
    </source>
</reference>
<accession>A0A1V2DPJ1</accession>
<dbReference type="STRING" id="135739.BTO32_15110"/>
<sequence length="794" mass="87506">MITELTHKRFAAAPLLLVGVMVLTGCKWDNSEDYQIRSEQTGTEDSIETGDETSNDGSGTPIDNTDPVVSGVAATSEPLENANVCLDINDNAQCDEGEPSTTTDSRGEWIIRLPDGRLTTSTRVIVTTTDETRLADSGEIATWNFPLFGWAIPNGTDTVSGVFVSPISTLVENEINRLPSGDRDEAIRNVASKLGTTVNILENYLNPPAGLTPTEQDEYQRLERIAEVVNELAIEIDRNIPDEDRASLTPDELGNLIFDQINDGLEQVVEDVNRSLIETPDNRDFDGETVIQQTVYDELKAAPEISAPSPTLTELETRIANAQNNSPFFEKSGFETYPVNGAQTIDLHFFRNPLISTLNARRAQLHDLEVELANLQNTPEPPAPSMRDTNQIYYEARRRIAVDTELDAAIVDIQIAVPRNNDFRSDATSFQIISETICTDGDFQCDELMSKPGRVRALVWSGFSFREQTIQTGHAGQQRYLPLFELGDIVANSQSTQFSSEMNFREFSLDGLDARDVIEELVGGESVPGTNSFTFGSEAKAYTFSEALVAEIVLSTWPAGGTGNLCDAPGLPDASVTGSCNLVYGRIGTTTGQPAQTFADALYPVAQQNSDYTSLLENGKPVDALAISGPTDDVFVARLFGSASNDDGIIKLYRQSELGDWETLQLTGRWERSQEASFERIDLHLPAGFHYSDAKLGFELGHAYLFERDGYLRHGWVVPETVNVDSLFNRKQVRYAFNQEAFNQIITELNRLGLLTEHPYYTRQLIEDVEAAIQQTQEQIDNINSPGGSGGQTE</sequence>
<organism evidence="2 3">
    <name type="scientific">Marinobacter lutaoensis</name>
    <dbReference type="NCBI Taxonomy" id="135739"/>
    <lineage>
        <taxon>Bacteria</taxon>
        <taxon>Pseudomonadati</taxon>
        <taxon>Pseudomonadota</taxon>
        <taxon>Gammaproteobacteria</taxon>
        <taxon>Pseudomonadales</taxon>
        <taxon>Marinobacteraceae</taxon>
        <taxon>Marinobacter</taxon>
    </lineage>
</organism>
<dbReference type="EMBL" id="MSCW01000009">
    <property type="protein sequence ID" value="ONF42537.1"/>
    <property type="molecule type" value="Genomic_DNA"/>
</dbReference>
<gene>
    <name evidence="2" type="ORF">BTO32_15110</name>
</gene>
<dbReference type="AlphaFoldDB" id="A0A1V2DPJ1"/>
<feature type="compositionally biased region" description="Acidic residues" evidence="1">
    <location>
        <begin position="45"/>
        <end position="54"/>
    </location>
</feature>
<evidence type="ECO:0000256" key="1">
    <source>
        <dbReference type="SAM" id="MobiDB-lite"/>
    </source>
</evidence>
<comment type="caution">
    <text evidence="2">The sequence shown here is derived from an EMBL/GenBank/DDBJ whole genome shotgun (WGS) entry which is preliminary data.</text>
</comment>
<keyword evidence="3" id="KW-1185">Reference proteome</keyword>
<evidence type="ECO:0000313" key="2">
    <source>
        <dbReference type="EMBL" id="ONF42537.1"/>
    </source>
</evidence>
<protein>
    <submittedName>
        <fullName evidence="2">Uncharacterized protein</fullName>
    </submittedName>
</protein>